<feature type="compositionally biased region" description="Acidic residues" evidence="9">
    <location>
        <begin position="167"/>
        <end position="195"/>
    </location>
</feature>
<keyword evidence="12" id="KW-1185">Reference proteome</keyword>
<comment type="similarity">
    <text evidence="1 7">Belongs to the bacterial ribosomal protein bL9 family.</text>
</comment>
<dbReference type="EMBL" id="FOFG01000002">
    <property type="protein sequence ID" value="SEQ11356.1"/>
    <property type="molecule type" value="Genomic_DNA"/>
</dbReference>
<evidence type="ECO:0000256" key="3">
    <source>
        <dbReference type="ARBA" id="ARBA00022884"/>
    </source>
</evidence>
<gene>
    <name evidence="7" type="primary">rplI</name>
    <name evidence="11" type="ORF">SAMN05216548_102425</name>
</gene>
<dbReference type="InterPro" id="IPR020069">
    <property type="entry name" value="Ribosomal_bL9_C"/>
</dbReference>
<evidence type="ECO:0000256" key="8">
    <source>
        <dbReference type="SAM" id="Coils"/>
    </source>
</evidence>
<dbReference type="GO" id="GO:0019843">
    <property type="term" value="F:rRNA binding"/>
    <property type="evidence" value="ECO:0007669"/>
    <property type="project" value="UniProtKB-UniRule"/>
</dbReference>
<evidence type="ECO:0000256" key="9">
    <source>
        <dbReference type="SAM" id="MobiDB-lite"/>
    </source>
</evidence>
<evidence type="ECO:0000256" key="4">
    <source>
        <dbReference type="ARBA" id="ARBA00022980"/>
    </source>
</evidence>
<dbReference type="HAMAP" id="MF_00503">
    <property type="entry name" value="Ribosomal_bL9"/>
    <property type="match status" value="1"/>
</dbReference>
<dbReference type="InterPro" id="IPR020070">
    <property type="entry name" value="Ribosomal_bL9_N"/>
</dbReference>
<evidence type="ECO:0000259" key="10">
    <source>
        <dbReference type="PROSITE" id="PS00651"/>
    </source>
</evidence>
<keyword evidence="8" id="KW-0175">Coiled coil</keyword>
<dbReference type="PANTHER" id="PTHR21368">
    <property type="entry name" value="50S RIBOSOMAL PROTEIN L9"/>
    <property type="match status" value="1"/>
</dbReference>
<keyword evidence="2 7" id="KW-0699">rRNA-binding</keyword>
<dbReference type="InterPro" id="IPR036791">
    <property type="entry name" value="Ribosomal_bL9_C_sf"/>
</dbReference>
<proteinExistence type="inferred from homology"/>
<feature type="domain" description="Ribosomal protein L9" evidence="10">
    <location>
        <begin position="13"/>
        <end position="40"/>
    </location>
</feature>
<feature type="region of interest" description="Disordered" evidence="9">
    <location>
        <begin position="147"/>
        <end position="195"/>
    </location>
</feature>
<evidence type="ECO:0000256" key="2">
    <source>
        <dbReference type="ARBA" id="ARBA00022730"/>
    </source>
</evidence>
<keyword evidence="5 7" id="KW-0687">Ribonucleoprotein</keyword>
<dbReference type="InterPro" id="IPR000244">
    <property type="entry name" value="Ribosomal_bL9"/>
</dbReference>
<accession>A0A1H9DD09</accession>
<name>A0A1H9DD09_9HYPH</name>
<dbReference type="OrthoDB" id="9788336at2"/>
<dbReference type="STRING" id="1855383.SAMN05216548_102425"/>
<dbReference type="Pfam" id="PF03948">
    <property type="entry name" value="Ribosomal_L9_C"/>
    <property type="match status" value="1"/>
</dbReference>
<evidence type="ECO:0000256" key="7">
    <source>
        <dbReference type="HAMAP-Rule" id="MF_00503"/>
    </source>
</evidence>
<comment type="function">
    <text evidence="7">Binds to the 23S rRNA.</text>
</comment>
<dbReference type="Gene3D" id="3.40.5.10">
    <property type="entry name" value="Ribosomal protein L9, N-terminal domain"/>
    <property type="match status" value="1"/>
</dbReference>
<keyword evidence="3 7" id="KW-0694">RNA-binding</keyword>
<dbReference type="InterPro" id="IPR009027">
    <property type="entry name" value="Ribosomal_bL9/RNase_H1_N"/>
</dbReference>
<dbReference type="GO" id="GO:0005840">
    <property type="term" value="C:ribosome"/>
    <property type="evidence" value="ECO:0007669"/>
    <property type="project" value="UniProtKB-KW"/>
</dbReference>
<evidence type="ECO:0000256" key="1">
    <source>
        <dbReference type="ARBA" id="ARBA00010605"/>
    </source>
</evidence>
<evidence type="ECO:0000256" key="5">
    <source>
        <dbReference type="ARBA" id="ARBA00023274"/>
    </source>
</evidence>
<evidence type="ECO:0000313" key="11">
    <source>
        <dbReference type="EMBL" id="SEQ11356.1"/>
    </source>
</evidence>
<dbReference type="RefSeq" id="WP_092495571.1">
    <property type="nucleotide sequence ID" value="NZ_FOFG01000002.1"/>
</dbReference>
<evidence type="ECO:0000313" key="12">
    <source>
        <dbReference type="Proteomes" id="UP000199647"/>
    </source>
</evidence>
<keyword evidence="4 7" id="KW-0689">Ribosomal protein</keyword>
<dbReference type="SUPFAM" id="SSF55653">
    <property type="entry name" value="Ribosomal protein L9 C-domain"/>
    <property type="match status" value="1"/>
</dbReference>
<dbReference type="AlphaFoldDB" id="A0A1H9DD09"/>
<feature type="coiled-coil region" evidence="8">
    <location>
        <begin position="37"/>
        <end position="64"/>
    </location>
</feature>
<dbReference type="NCBIfam" id="TIGR00158">
    <property type="entry name" value="L9"/>
    <property type="match status" value="1"/>
</dbReference>
<dbReference type="Pfam" id="PF01281">
    <property type="entry name" value="Ribosomal_L9_N"/>
    <property type="match status" value="1"/>
</dbReference>
<dbReference type="GO" id="GO:1990904">
    <property type="term" value="C:ribonucleoprotein complex"/>
    <property type="evidence" value="ECO:0007669"/>
    <property type="project" value="UniProtKB-KW"/>
</dbReference>
<protein>
    <recommendedName>
        <fullName evidence="6 7">Large ribosomal subunit protein bL9</fullName>
    </recommendedName>
</protein>
<dbReference type="InterPro" id="IPR020594">
    <property type="entry name" value="Ribosomal_bL9_bac/chp"/>
</dbReference>
<dbReference type="InterPro" id="IPR036935">
    <property type="entry name" value="Ribosomal_bL9_N_sf"/>
</dbReference>
<evidence type="ECO:0000256" key="6">
    <source>
        <dbReference type="ARBA" id="ARBA00035292"/>
    </source>
</evidence>
<sequence length="195" mass="21722">MQIILLERVAGLGQMGEQVRVKNGYARNFLLPRGKALRASEANRKRFERERVQLEARNLELRKEAEGVAGTLEGKSFVAIRQAGETGQLYGSVSTRDIAETLHEGGFTVERSQVRLAHPIKTIGIHDVLISLHPEVEVRVSINVARSADEAERQTRGEDLTSRDRFEEPEEEEARAEDEAEATDAEAETTDEDAA</sequence>
<organism evidence="11 12">
    <name type="scientific">Faunimonas pinastri</name>
    <dbReference type="NCBI Taxonomy" id="1855383"/>
    <lineage>
        <taxon>Bacteria</taxon>
        <taxon>Pseudomonadati</taxon>
        <taxon>Pseudomonadota</taxon>
        <taxon>Alphaproteobacteria</taxon>
        <taxon>Hyphomicrobiales</taxon>
        <taxon>Afifellaceae</taxon>
        <taxon>Faunimonas</taxon>
    </lineage>
</organism>
<dbReference type="GO" id="GO:0003735">
    <property type="term" value="F:structural constituent of ribosome"/>
    <property type="evidence" value="ECO:0007669"/>
    <property type="project" value="InterPro"/>
</dbReference>
<reference evidence="11 12" key="1">
    <citation type="submission" date="2016-10" db="EMBL/GenBank/DDBJ databases">
        <authorList>
            <person name="de Groot N.N."/>
        </authorList>
    </citation>
    <scope>NUCLEOTIDE SEQUENCE [LARGE SCALE GENOMIC DNA]</scope>
    <source>
        <strain evidence="11 12">A52C2</strain>
    </source>
</reference>
<feature type="compositionally biased region" description="Basic and acidic residues" evidence="9">
    <location>
        <begin position="147"/>
        <end position="166"/>
    </location>
</feature>
<dbReference type="Gene3D" id="3.10.430.100">
    <property type="entry name" value="Ribosomal protein L9, C-terminal domain"/>
    <property type="match status" value="1"/>
</dbReference>
<dbReference type="PROSITE" id="PS00651">
    <property type="entry name" value="RIBOSOMAL_L9"/>
    <property type="match status" value="1"/>
</dbReference>
<dbReference type="Proteomes" id="UP000199647">
    <property type="component" value="Unassembled WGS sequence"/>
</dbReference>
<dbReference type="SUPFAM" id="SSF55658">
    <property type="entry name" value="L9 N-domain-like"/>
    <property type="match status" value="1"/>
</dbReference>
<dbReference type="GO" id="GO:0006412">
    <property type="term" value="P:translation"/>
    <property type="evidence" value="ECO:0007669"/>
    <property type="project" value="UniProtKB-UniRule"/>
</dbReference>